<comment type="catalytic activity">
    <reaction evidence="10">
        <text>an acyl phosphate + sn-glycerol 3-phosphate = a 1-acyl-sn-glycero-3-phosphate + phosphate</text>
        <dbReference type="Rhea" id="RHEA:34075"/>
        <dbReference type="ChEBI" id="CHEBI:43474"/>
        <dbReference type="ChEBI" id="CHEBI:57597"/>
        <dbReference type="ChEBI" id="CHEBI:57970"/>
        <dbReference type="ChEBI" id="CHEBI:59918"/>
        <dbReference type="EC" id="2.3.1.275"/>
    </reaction>
</comment>
<evidence type="ECO:0000256" key="1">
    <source>
        <dbReference type="ARBA" id="ARBA00022475"/>
    </source>
</evidence>
<feature type="transmembrane region" description="Helical" evidence="10">
    <location>
        <begin position="348"/>
        <end position="365"/>
    </location>
</feature>
<dbReference type="HAMAP" id="MF_01043">
    <property type="entry name" value="PlsY"/>
    <property type="match status" value="1"/>
</dbReference>
<feature type="transmembrane region" description="Helical" evidence="10">
    <location>
        <begin position="139"/>
        <end position="156"/>
    </location>
</feature>
<evidence type="ECO:0000256" key="9">
    <source>
        <dbReference type="ARBA" id="ARBA00023264"/>
    </source>
</evidence>
<keyword evidence="9 10" id="KW-1208">Phospholipid metabolism</keyword>
<evidence type="ECO:0000256" key="10">
    <source>
        <dbReference type="HAMAP-Rule" id="MF_01043"/>
    </source>
</evidence>
<comment type="pathway">
    <text evidence="10">Lipid metabolism; phospholipid metabolism.</text>
</comment>
<dbReference type="STRING" id="1006576.DTL3_0803"/>
<dbReference type="UniPathway" id="UPA00085"/>
<dbReference type="PANTHER" id="PTHR30309">
    <property type="entry name" value="INNER MEMBRANE PROTEIN YGIH"/>
    <property type="match status" value="1"/>
</dbReference>
<dbReference type="GO" id="GO:0043772">
    <property type="term" value="F:acyl-phosphate glycerol-3-phosphate acyltransferase activity"/>
    <property type="evidence" value="ECO:0007669"/>
    <property type="project" value="UniProtKB-UniRule"/>
</dbReference>
<keyword evidence="7 10" id="KW-0472">Membrane</keyword>
<dbReference type="EMBL" id="LN824141">
    <property type="protein sequence ID" value="CEP78112.1"/>
    <property type="molecule type" value="Genomic_DNA"/>
</dbReference>
<evidence type="ECO:0000256" key="5">
    <source>
        <dbReference type="ARBA" id="ARBA00022989"/>
    </source>
</evidence>
<name>A0A0C7NQD9_DEFTU</name>
<sequence>MTFFITLVLSYFLGSIPWSYLFTKLFSGKDLRKVGTKNVGSTNAWKEGGPIAGILSFIGDSTKGVLAILIAYLFGISKSWWPLFSLIAIIGHSFPIWLKGKGGVGVAAAVGSFVVLFPLESAAFGIIAGTLWLTFKKGIMFIISLLWPFVILIGYLRGTIDFLGAIMTLLLVSWLFIRGWNNLKSSFMEFKEPLKDNFVKRKLWRYLALLYPGLAYPLWGPVAFRYIIVISGLIAFFLELIRRYSKTVNEFLKKLFKPVGKSEEAYKISGTSYFLMGSAIAGLFPIPYSLISIVMLTLGDSWAVLIGQRWGKHKWLEGKSIEGSLACFAIAFASGAVYMNLINMPINYLNLLIGVIVITIVEGLGKWLNDNLTMAPAAALTMWLFSKIL</sequence>
<dbReference type="KEGG" id="dtn:DTL3_0803"/>
<dbReference type="InterPro" id="IPR003811">
    <property type="entry name" value="G3P_acylTferase_PlsY"/>
</dbReference>
<accession>A0A0C7NQD9</accession>
<dbReference type="EC" id="2.3.1.275" evidence="10"/>
<dbReference type="Proteomes" id="UP000032809">
    <property type="component" value="Chromosome I"/>
</dbReference>
<comment type="caution">
    <text evidence="10">Lacks conserved residue(s) required for the propagation of feature annotation.</text>
</comment>
<comment type="subunit">
    <text evidence="10">Probably interacts with PlsX.</text>
</comment>
<keyword evidence="1 10" id="KW-1003">Cell membrane</keyword>
<dbReference type="GO" id="GO:0005886">
    <property type="term" value="C:plasma membrane"/>
    <property type="evidence" value="ECO:0007669"/>
    <property type="project" value="UniProtKB-SubCell"/>
</dbReference>
<feature type="transmembrane region" description="Helical" evidence="10">
    <location>
        <begin position="162"/>
        <end position="183"/>
    </location>
</feature>
<dbReference type="GO" id="GO:0008654">
    <property type="term" value="P:phospholipid biosynthetic process"/>
    <property type="evidence" value="ECO:0007669"/>
    <property type="project" value="UniProtKB-UniRule"/>
</dbReference>
<feature type="transmembrane region" description="Helical" evidence="10">
    <location>
        <begin position="226"/>
        <end position="244"/>
    </location>
</feature>
<keyword evidence="8 10" id="KW-0594">Phospholipid biosynthesis</keyword>
<dbReference type="HOGENOM" id="CLU_713409_0_0_0"/>
<evidence type="ECO:0000256" key="8">
    <source>
        <dbReference type="ARBA" id="ARBA00023209"/>
    </source>
</evidence>
<evidence type="ECO:0000256" key="6">
    <source>
        <dbReference type="ARBA" id="ARBA00023098"/>
    </source>
</evidence>
<keyword evidence="11" id="KW-0012">Acyltransferase</keyword>
<dbReference type="AlphaFoldDB" id="A0A0C7NQD9"/>
<feature type="transmembrane region" description="Helical" evidence="10">
    <location>
        <begin position="323"/>
        <end position="342"/>
    </location>
</feature>
<protein>
    <recommendedName>
        <fullName evidence="10">Glycerol-3-phosphate acyltransferase</fullName>
    </recommendedName>
    <alternativeName>
        <fullName evidence="10">Acyl-PO4 G3P acyltransferase</fullName>
    </alternativeName>
    <alternativeName>
        <fullName evidence="10">Acyl-phosphate--glycerol-3-phosphate acyltransferase</fullName>
    </alternativeName>
    <alternativeName>
        <fullName evidence="10">G3P acyltransferase</fullName>
        <shortName evidence="10">GPAT</shortName>
        <ecNumber evidence="10">2.3.1.275</ecNumber>
    </alternativeName>
    <alternativeName>
        <fullName evidence="10">Lysophosphatidic acid synthase</fullName>
        <shortName evidence="10">LPA synthase</shortName>
    </alternativeName>
</protein>
<evidence type="ECO:0000313" key="12">
    <source>
        <dbReference type="Proteomes" id="UP000032809"/>
    </source>
</evidence>
<comment type="function">
    <text evidence="10">Catalyzes the transfer of an acyl group from acyl-phosphate (acyl-PO(4)) to glycerol-3-phosphate (G3P) to form lysophosphatidic acid (LPA). This enzyme utilizes acyl-phosphate as fatty acyl donor, but not acyl-CoA or acyl-ACP.</text>
</comment>
<proteinExistence type="inferred from homology"/>
<dbReference type="PANTHER" id="PTHR30309:SF0">
    <property type="entry name" value="GLYCEROL-3-PHOSPHATE ACYLTRANSFERASE-RELATED"/>
    <property type="match status" value="1"/>
</dbReference>
<keyword evidence="12" id="KW-1185">Reference proteome</keyword>
<reference evidence="12" key="1">
    <citation type="submission" date="2014-11" db="EMBL/GenBank/DDBJ databases">
        <authorList>
            <person name="Wibberg D."/>
        </authorList>
    </citation>
    <scope>NUCLEOTIDE SEQUENCE [LARGE SCALE GENOMIC DNA]</scope>
    <source>
        <strain evidence="12">L3</strain>
    </source>
</reference>
<evidence type="ECO:0000313" key="11">
    <source>
        <dbReference type="EMBL" id="CEP78112.1"/>
    </source>
</evidence>
<keyword evidence="3 10" id="KW-0808">Transferase</keyword>
<keyword evidence="5 10" id="KW-1133">Transmembrane helix</keyword>
<comment type="subcellular location">
    <subcellularLocation>
        <location evidence="10">Cell membrane</location>
        <topology evidence="10">Multi-pass membrane protein</topology>
    </subcellularLocation>
</comment>
<organism evidence="11 12">
    <name type="scientific">Defluviitoga tunisiensis</name>
    <dbReference type="NCBI Taxonomy" id="1006576"/>
    <lineage>
        <taxon>Bacteria</taxon>
        <taxon>Thermotogati</taxon>
        <taxon>Thermotogota</taxon>
        <taxon>Thermotogae</taxon>
        <taxon>Petrotogales</taxon>
        <taxon>Petrotogaceae</taxon>
        <taxon>Defluviitoga</taxon>
    </lineage>
</organism>
<keyword evidence="2 10" id="KW-0444">Lipid biosynthesis</keyword>
<dbReference type="Pfam" id="PF02660">
    <property type="entry name" value="G3P_acyltransf"/>
    <property type="match status" value="1"/>
</dbReference>
<keyword evidence="4 10" id="KW-0812">Transmembrane</keyword>
<keyword evidence="6 10" id="KW-0443">Lipid metabolism</keyword>
<comment type="similarity">
    <text evidence="10">Belongs to the PlsY family.</text>
</comment>
<dbReference type="SMART" id="SM01207">
    <property type="entry name" value="G3P_acyltransf"/>
    <property type="match status" value="1"/>
</dbReference>
<evidence type="ECO:0000256" key="3">
    <source>
        <dbReference type="ARBA" id="ARBA00022679"/>
    </source>
</evidence>
<evidence type="ECO:0000256" key="4">
    <source>
        <dbReference type="ARBA" id="ARBA00022692"/>
    </source>
</evidence>
<evidence type="ECO:0000256" key="2">
    <source>
        <dbReference type="ARBA" id="ARBA00022516"/>
    </source>
</evidence>
<gene>
    <name evidence="10" type="primary">plsY</name>
    <name evidence="11" type="ORF">DTL3_0803</name>
</gene>
<evidence type="ECO:0000256" key="7">
    <source>
        <dbReference type="ARBA" id="ARBA00023136"/>
    </source>
</evidence>
<feature type="transmembrane region" description="Helical" evidence="10">
    <location>
        <begin position="104"/>
        <end position="127"/>
    </location>
</feature>
<feature type="transmembrane region" description="Helical" evidence="10">
    <location>
        <begin position="203"/>
        <end position="220"/>
    </location>
</feature>